<feature type="transmembrane region" description="Helical" evidence="1">
    <location>
        <begin position="114"/>
        <end position="138"/>
    </location>
</feature>
<evidence type="ECO:0000256" key="1">
    <source>
        <dbReference type="SAM" id="Phobius"/>
    </source>
</evidence>
<dbReference type="InterPro" id="IPR029063">
    <property type="entry name" value="SAM-dependent_MTases_sf"/>
</dbReference>
<protein>
    <submittedName>
        <fullName evidence="2">Nucleoside-diphosphate sugar epimerase/dehydratase</fullName>
    </submittedName>
</protein>
<dbReference type="SUPFAM" id="SSF53335">
    <property type="entry name" value="S-adenosyl-L-methionine-dependent methyltransferases"/>
    <property type="match status" value="1"/>
</dbReference>
<dbReference type="RefSeq" id="WP_265993476.1">
    <property type="nucleotide sequence ID" value="NZ_CP110973.1"/>
</dbReference>
<feature type="transmembrane region" description="Helical" evidence="1">
    <location>
        <begin position="84"/>
        <end position="108"/>
    </location>
</feature>
<accession>A0ABW3QNP9</accession>
<evidence type="ECO:0000313" key="3">
    <source>
        <dbReference type="Proteomes" id="UP001597116"/>
    </source>
</evidence>
<comment type="caution">
    <text evidence="2">The sequence shown here is derived from an EMBL/GenBank/DDBJ whole genome shotgun (WGS) entry which is preliminary data.</text>
</comment>
<sequence>MVEQLLKTSATRFVSSYLVLGCDVIICIMSFAIASLLRFNFEVSGIRQDYFVYCLSVVVSIRVLFFSLFRSYQGIIRHTSLEDVSLLVYAVTLSGAVTALGSLLIWRLSGQVHYYVPVSILLIDYFCCLVMLSALRILAKTLYWALRADNTGVRQPVLIYGAGEVGLLTRKVLAQDATRRYNVVAFIDDNPYKIQKVIQGIKVISRQDAYERYIRDQAVLPEVILAMGSVDGRQKNAITDFFCRFRLP</sequence>
<dbReference type="EMBL" id="JBHTLP010000019">
    <property type="protein sequence ID" value="MFD1143990.1"/>
    <property type="molecule type" value="Genomic_DNA"/>
</dbReference>
<dbReference type="Proteomes" id="UP001597116">
    <property type="component" value="Unassembled WGS sequence"/>
</dbReference>
<organism evidence="2 3">
    <name type="scientific">Larkinella insperata</name>
    <dbReference type="NCBI Taxonomy" id="332158"/>
    <lineage>
        <taxon>Bacteria</taxon>
        <taxon>Pseudomonadati</taxon>
        <taxon>Bacteroidota</taxon>
        <taxon>Cytophagia</taxon>
        <taxon>Cytophagales</taxon>
        <taxon>Spirosomataceae</taxon>
        <taxon>Larkinella</taxon>
    </lineage>
</organism>
<keyword evidence="1" id="KW-1133">Transmembrane helix</keyword>
<dbReference type="PANTHER" id="PTHR43318">
    <property type="entry name" value="UDP-N-ACETYLGLUCOSAMINE 4,6-DEHYDRATASE"/>
    <property type="match status" value="1"/>
</dbReference>
<evidence type="ECO:0000313" key="2">
    <source>
        <dbReference type="EMBL" id="MFD1143990.1"/>
    </source>
</evidence>
<dbReference type="InterPro" id="IPR051203">
    <property type="entry name" value="Polysaccharide_Synthase-Rel"/>
</dbReference>
<dbReference type="Gene3D" id="3.40.50.720">
    <property type="entry name" value="NAD(P)-binding Rossmann-like Domain"/>
    <property type="match status" value="1"/>
</dbReference>
<gene>
    <name evidence="2" type="ORF">ACFQ4C_22890</name>
</gene>
<feature type="transmembrane region" description="Helical" evidence="1">
    <location>
        <begin position="50"/>
        <end position="72"/>
    </location>
</feature>
<feature type="transmembrane region" description="Helical" evidence="1">
    <location>
        <begin position="17"/>
        <end position="38"/>
    </location>
</feature>
<keyword evidence="3" id="KW-1185">Reference proteome</keyword>
<keyword evidence="1" id="KW-0472">Membrane</keyword>
<proteinExistence type="predicted"/>
<keyword evidence="1" id="KW-0812">Transmembrane</keyword>
<name>A0ABW3QNP9_9BACT</name>
<dbReference type="Pfam" id="PF13727">
    <property type="entry name" value="CoA_binding_3"/>
    <property type="match status" value="1"/>
</dbReference>
<dbReference type="PANTHER" id="PTHR43318:SF2">
    <property type="entry name" value="UDP-N-ACETYLGLUCOSAMINE 4,6-DEHYDRATASE (INVERTING)"/>
    <property type="match status" value="1"/>
</dbReference>
<reference evidence="3" key="1">
    <citation type="journal article" date="2019" name="Int. J. Syst. Evol. Microbiol.">
        <title>The Global Catalogue of Microorganisms (GCM) 10K type strain sequencing project: providing services to taxonomists for standard genome sequencing and annotation.</title>
        <authorList>
            <consortium name="The Broad Institute Genomics Platform"/>
            <consortium name="The Broad Institute Genome Sequencing Center for Infectious Disease"/>
            <person name="Wu L."/>
            <person name="Ma J."/>
        </authorList>
    </citation>
    <scope>NUCLEOTIDE SEQUENCE [LARGE SCALE GENOMIC DNA]</scope>
    <source>
        <strain evidence="3">CCUG 55608</strain>
    </source>
</reference>